<keyword evidence="3" id="KW-0999">Mitochondrion inner membrane</keyword>
<evidence type="ECO:0000256" key="2">
    <source>
        <dbReference type="ARBA" id="ARBA00009331"/>
    </source>
</evidence>
<dbReference type="AlphaFoldDB" id="A0AAV2H2B9"/>
<evidence type="ECO:0000256" key="4">
    <source>
        <dbReference type="ARBA" id="ARBA00023128"/>
    </source>
</evidence>
<comment type="similarity">
    <text evidence="2">Belongs to the cytochrome c oxidase VIIa family.</text>
</comment>
<keyword evidence="5 6" id="KW-0472">Membrane</keyword>
<dbReference type="Proteomes" id="UP001497497">
    <property type="component" value="Unassembled WGS sequence"/>
</dbReference>
<evidence type="ECO:0000256" key="1">
    <source>
        <dbReference type="ARBA" id="ARBA00004273"/>
    </source>
</evidence>
<dbReference type="InterPro" id="IPR036539">
    <property type="entry name" value="Cyt_c_oxidase_su7a_sf"/>
</dbReference>
<accession>A0AAV2H2B9</accession>
<comment type="caution">
    <text evidence="7">The sequence shown here is derived from an EMBL/GenBank/DDBJ whole genome shotgun (WGS) entry which is preliminary data.</text>
</comment>
<evidence type="ECO:0000313" key="7">
    <source>
        <dbReference type="EMBL" id="CAL1527780.1"/>
    </source>
</evidence>
<comment type="subcellular location">
    <subcellularLocation>
        <location evidence="1">Mitochondrion inner membrane</location>
    </subcellularLocation>
</comment>
<evidence type="ECO:0000256" key="3">
    <source>
        <dbReference type="ARBA" id="ARBA00022792"/>
    </source>
</evidence>
<keyword evidence="8" id="KW-1185">Reference proteome</keyword>
<dbReference type="InterPro" id="IPR039297">
    <property type="entry name" value="COX7a"/>
</dbReference>
<dbReference type="GO" id="GO:0045277">
    <property type="term" value="C:respiratory chain complex IV"/>
    <property type="evidence" value="ECO:0007669"/>
    <property type="project" value="InterPro"/>
</dbReference>
<dbReference type="EMBL" id="CAXITT010000022">
    <property type="protein sequence ID" value="CAL1527780.1"/>
    <property type="molecule type" value="Genomic_DNA"/>
</dbReference>
<dbReference type="Gene3D" id="4.10.91.10">
    <property type="entry name" value="Cytochrome c oxidase, subunit VIIa"/>
    <property type="match status" value="1"/>
</dbReference>
<feature type="transmembrane region" description="Helical" evidence="6">
    <location>
        <begin position="59"/>
        <end position="80"/>
    </location>
</feature>
<name>A0AAV2H2B9_LYMST</name>
<keyword evidence="4" id="KW-0496">Mitochondrion</keyword>
<proteinExistence type="inferred from homology"/>
<reference evidence="7 8" key="1">
    <citation type="submission" date="2024-04" db="EMBL/GenBank/DDBJ databases">
        <authorList>
            <consortium name="Genoscope - CEA"/>
            <person name="William W."/>
        </authorList>
    </citation>
    <scope>NUCLEOTIDE SEQUENCE [LARGE SCALE GENOMIC DNA]</scope>
</reference>
<gene>
    <name evidence="7" type="ORF">GSLYS_00001950001</name>
</gene>
<dbReference type="GO" id="GO:0005743">
    <property type="term" value="C:mitochondrial inner membrane"/>
    <property type="evidence" value="ECO:0007669"/>
    <property type="project" value="UniProtKB-SubCell"/>
</dbReference>
<protein>
    <submittedName>
        <fullName evidence="7">Uncharacterized protein</fullName>
    </submittedName>
</protein>
<keyword evidence="6" id="KW-0812">Transmembrane</keyword>
<evidence type="ECO:0000256" key="6">
    <source>
        <dbReference type="SAM" id="Phobius"/>
    </source>
</evidence>
<evidence type="ECO:0000313" key="8">
    <source>
        <dbReference type="Proteomes" id="UP001497497"/>
    </source>
</evidence>
<dbReference type="GO" id="GO:0006123">
    <property type="term" value="P:mitochondrial electron transport, cytochrome c to oxygen"/>
    <property type="evidence" value="ECO:0007669"/>
    <property type="project" value="InterPro"/>
</dbReference>
<dbReference type="Pfam" id="PF02238">
    <property type="entry name" value="COX7a"/>
    <property type="match status" value="1"/>
</dbReference>
<keyword evidence="6" id="KW-1133">Transmembrane helix</keyword>
<sequence>MNRVFLRQLSSLAQPLAKAGQGKYLVPNTPRYKKLMEKQAIFTRDDGLLVWQKLSTDKATYATVVALVTVGVLWSAYCLAKFASPPKNQ</sequence>
<evidence type="ECO:0000256" key="5">
    <source>
        <dbReference type="ARBA" id="ARBA00023136"/>
    </source>
</evidence>
<organism evidence="7 8">
    <name type="scientific">Lymnaea stagnalis</name>
    <name type="common">Great pond snail</name>
    <name type="synonym">Helix stagnalis</name>
    <dbReference type="NCBI Taxonomy" id="6523"/>
    <lineage>
        <taxon>Eukaryota</taxon>
        <taxon>Metazoa</taxon>
        <taxon>Spiralia</taxon>
        <taxon>Lophotrochozoa</taxon>
        <taxon>Mollusca</taxon>
        <taxon>Gastropoda</taxon>
        <taxon>Heterobranchia</taxon>
        <taxon>Euthyneura</taxon>
        <taxon>Panpulmonata</taxon>
        <taxon>Hygrophila</taxon>
        <taxon>Lymnaeoidea</taxon>
        <taxon>Lymnaeidae</taxon>
        <taxon>Lymnaea</taxon>
    </lineage>
</organism>